<protein>
    <submittedName>
        <fullName evidence="1">Uncharacterized protein</fullName>
    </submittedName>
</protein>
<name>X1AS52_9ZZZZ</name>
<gene>
    <name evidence="1" type="ORF">S01H4_32689</name>
</gene>
<accession>X1AS52</accession>
<reference evidence="1" key="1">
    <citation type="journal article" date="2014" name="Front. Microbiol.">
        <title>High frequency of phylogenetically diverse reductive dehalogenase-homologous genes in deep subseafloor sedimentary metagenomes.</title>
        <authorList>
            <person name="Kawai M."/>
            <person name="Futagami T."/>
            <person name="Toyoda A."/>
            <person name="Takaki Y."/>
            <person name="Nishi S."/>
            <person name="Hori S."/>
            <person name="Arai W."/>
            <person name="Tsubouchi T."/>
            <person name="Morono Y."/>
            <person name="Uchiyama I."/>
            <person name="Ito T."/>
            <person name="Fujiyama A."/>
            <person name="Inagaki F."/>
            <person name="Takami H."/>
        </authorList>
    </citation>
    <scope>NUCLEOTIDE SEQUENCE</scope>
    <source>
        <strain evidence="1">Expedition CK06-06</strain>
    </source>
</reference>
<organism evidence="1">
    <name type="scientific">marine sediment metagenome</name>
    <dbReference type="NCBI Taxonomy" id="412755"/>
    <lineage>
        <taxon>unclassified sequences</taxon>
        <taxon>metagenomes</taxon>
        <taxon>ecological metagenomes</taxon>
    </lineage>
</organism>
<dbReference type="EMBL" id="BART01017119">
    <property type="protein sequence ID" value="GAG75123.1"/>
    <property type="molecule type" value="Genomic_DNA"/>
</dbReference>
<evidence type="ECO:0000313" key="1">
    <source>
        <dbReference type="EMBL" id="GAG75123.1"/>
    </source>
</evidence>
<proteinExistence type="predicted"/>
<feature type="non-terminal residue" evidence="1">
    <location>
        <position position="270"/>
    </location>
</feature>
<dbReference type="AlphaFoldDB" id="X1AS52"/>
<comment type="caution">
    <text evidence="1">The sequence shown here is derived from an EMBL/GenBank/DDBJ whole genome shotgun (WGS) entry which is preliminary data.</text>
</comment>
<sequence length="270" mass="29769">MPIIEMRESIGSELVTMEIGESLAVVQKRINLKPGSHQRNMLQMDLFFDDFPLETAGPIGKESFAGIIEFFVTPTPIILTSETIQGTPNAGPMASNQLVLFKAIVDGTVVTRFPQDFLATNANFPFFHDQLFIIMVFHRSTNVTQSIVSYAASFYMSYSEKKVPAYRAAMGVISERFASMLAKAQTNGRSLQNVTNLAGSFIPSYNWGGIRPEYMVSASRFSFSQFFLPLESQEPERTSNPGLLRTIAQNARQMVSNPDAFGTAGGSFVG</sequence>